<dbReference type="Pfam" id="PF13516">
    <property type="entry name" value="LRR_6"/>
    <property type="match status" value="1"/>
</dbReference>
<dbReference type="PANTHER" id="PTHR24107">
    <property type="entry name" value="YNEIN REGULATORY COMPLEX SUBUNIT 5"/>
    <property type="match status" value="1"/>
</dbReference>
<accession>A0A9N8D7S8</accession>
<dbReference type="OrthoDB" id="120976at2759"/>
<dbReference type="InterPro" id="IPR052410">
    <property type="entry name" value="DRC5"/>
</dbReference>
<evidence type="ECO:0000313" key="6">
    <source>
        <dbReference type="Proteomes" id="UP001153069"/>
    </source>
</evidence>
<dbReference type="InterPro" id="IPR032675">
    <property type="entry name" value="LRR_dom_sf"/>
</dbReference>
<feature type="region of interest" description="Disordered" evidence="4">
    <location>
        <begin position="644"/>
        <end position="674"/>
    </location>
</feature>
<keyword evidence="3" id="KW-0206">Cytoskeleton</keyword>
<keyword evidence="6" id="KW-1185">Reference proteome</keyword>
<dbReference type="Proteomes" id="UP001153069">
    <property type="component" value="Unassembled WGS sequence"/>
</dbReference>
<dbReference type="InterPro" id="IPR001611">
    <property type="entry name" value="Leu-rich_rpt"/>
</dbReference>
<evidence type="ECO:0000256" key="4">
    <source>
        <dbReference type="SAM" id="MobiDB-lite"/>
    </source>
</evidence>
<comment type="caution">
    <text evidence="5">The sequence shown here is derived from an EMBL/GenBank/DDBJ whole genome shotgun (WGS) entry which is preliminary data.</text>
</comment>
<gene>
    <name evidence="5" type="ORF">SEMRO_9_G007420.1</name>
</gene>
<dbReference type="PANTHER" id="PTHR24107:SF2">
    <property type="entry name" value="NLR FAMILY CARD DOMAIN CONTAINING 3"/>
    <property type="match status" value="1"/>
</dbReference>
<dbReference type="AlphaFoldDB" id="A0A9N8D7S8"/>
<dbReference type="SUPFAM" id="SSF52047">
    <property type="entry name" value="RNI-like"/>
    <property type="match status" value="1"/>
</dbReference>
<dbReference type="EMBL" id="CAICTM010000009">
    <property type="protein sequence ID" value="CAB9496776.1"/>
    <property type="molecule type" value="Genomic_DNA"/>
</dbReference>
<evidence type="ECO:0000256" key="1">
    <source>
        <dbReference type="ARBA" id="ARBA00004245"/>
    </source>
</evidence>
<dbReference type="Gene3D" id="3.80.10.10">
    <property type="entry name" value="Ribonuclease Inhibitor"/>
    <property type="match status" value="1"/>
</dbReference>
<comment type="subcellular location">
    <subcellularLocation>
        <location evidence="1">Cytoplasm</location>
        <location evidence="1">Cytoskeleton</location>
    </subcellularLocation>
</comment>
<organism evidence="5 6">
    <name type="scientific">Seminavis robusta</name>
    <dbReference type="NCBI Taxonomy" id="568900"/>
    <lineage>
        <taxon>Eukaryota</taxon>
        <taxon>Sar</taxon>
        <taxon>Stramenopiles</taxon>
        <taxon>Ochrophyta</taxon>
        <taxon>Bacillariophyta</taxon>
        <taxon>Bacillariophyceae</taxon>
        <taxon>Bacillariophycidae</taxon>
        <taxon>Naviculales</taxon>
        <taxon>Naviculaceae</taxon>
        <taxon>Seminavis</taxon>
    </lineage>
</organism>
<evidence type="ECO:0000313" key="5">
    <source>
        <dbReference type="EMBL" id="CAB9496776.1"/>
    </source>
</evidence>
<evidence type="ECO:0000256" key="3">
    <source>
        <dbReference type="ARBA" id="ARBA00023212"/>
    </source>
</evidence>
<protein>
    <submittedName>
        <fullName evidence="5">NACHT, LRR and PYD domains-containing protein</fullName>
    </submittedName>
</protein>
<name>A0A9N8D7S8_9STRA</name>
<proteinExistence type="predicted"/>
<evidence type="ECO:0000256" key="2">
    <source>
        <dbReference type="ARBA" id="ARBA00022490"/>
    </source>
</evidence>
<reference evidence="5" key="1">
    <citation type="submission" date="2020-06" db="EMBL/GenBank/DDBJ databases">
        <authorList>
            <consortium name="Plant Systems Biology data submission"/>
        </authorList>
    </citation>
    <scope>NUCLEOTIDE SEQUENCE</scope>
    <source>
        <strain evidence="5">D6</strain>
    </source>
</reference>
<dbReference type="SMART" id="SM00368">
    <property type="entry name" value="LRR_RI"/>
    <property type="match status" value="3"/>
</dbReference>
<keyword evidence="2" id="KW-0963">Cytoplasm</keyword>
<sequence>MTTRSFRSYSVGNEAVTCLLPEVNGAELLEYHAMKRLDVVASRQEIYASDLWQTLKTLCEDEDHPLESLTVLISDFSEDEDMDDKMKEDYFLSNLKWRLQHCGKRKWRPLTVRAIRLPDPSETLFGNAFVHFCSTPSAGATREIRFSSTVLVDLNEEDQSRILKCLSNLKDVTSIVLEARPSSYAHIPDILEALAASPAASNLRTFSLVPNTNPLSYVHAAAVLRGVLQRAAVSLQKLLEACGPSLVALQLNQQCWRLSNLQPVAAGLESCASSLELVDMANSTFEPDCAWLLHSFLQRTKTLKHASFSRLRSSNQDTVLSLIMGLQRNTSLESLDLADLQVQNYHWNYVGLSIRQLLLSHWRLQSLQLTENRDIGQGNIEKIAEGAAGSGVLEEIYLDHCGIGDDEAAMVVGALCSTLGRNSFGRSTSSLRTLHLAGNFVGTQAAGAIATFLADPCCVLQKLVLSDCGIDDETLRALLPGLTQSRTVSSLNLSRNGEVTTQVWHDMAMAIPQLSKLRELEITCDTPQIANVYEARVLYPSFAQIKALYGAFLKGLSKNRTIVDSSISFGINDESFKAQESFLAHRNRVLPHIPQISSSTHDRGGGTGMWSHILSKLLGKSWAPHDGTSLAFHLMTTHPEAVFSRHNLTASPPKKRQKRSLSMRDLSRSLPSTY</sequence>
<dbReference type="GO" id="GO:0005856">
    <property type="term" value="C:cytoskeleton"/>
    <property type="evidence" value="ECO:0007669"/>
    <property type="project" value="UniProtKB-SubCell"/>
</dbReference>